<evidence type="ECO:0000313" key="2">
    <source>
        <dbReference type="EMBL" id="OAG01302.1"/>
    </source>
</evidence>
<dbReference type="InParanoid" id="A0A177C336"/>
<name>A0A177C336_9PLEO</name>
<accession>A0A177C336</accession>
<gene>
    <name evidence="2" type="ORF">CC84DRAFT_185826</name>
</gene>
<feature type="region of interest" description="Disordered" evidence="1">
    <location>
        <begin position="49"/>
        <end position="86"/>
    </location>
</feature>
<evidence type="ECO:0000256" key="1">
    <source>
        <dbReference type="SAM" id="MobiDB-lite"/>
    </source>
</evidence>
<reference evidence="2 3" key="1">
    <citation type="submission" date="2016-05" db="EMBL/GenBank/DDBJ databases">
        <title>Comparative analysis of secretome profiles of manganese(II)-oxidizing ascomycete fungi.</title>
        <authorList>
            <consortium name="DOE Joint Genome Institute"/>
            <person name="Zeiner C.A."/>
            <person name="Purvine S.O."/>
            <person name="Zink E.M."/>
            <person name="Wu S."/>
            <person name="Pasa-Tolic L."/>
            <person name="Chaput D.L."/>
            <person name="Haridas S."/>
            <person name="Grigoriev I.V."/>
            <person name="Santelli C.M."/>
            <person name="Hansel C.M."/>
        </authorList>
    </citation>
    <scope>NUCLEOTIDE SEQUENCE [LARGE SCALE GENOMIC DNA]</scope>
    <source>
        <strain evidence="2 3">AP3s5-JAC2a</strain>
    </source>
</reference>
<dbReference type="Proteomes" id="UP000077069">
    <property type="component" value="Unassembled WGS sequence"/>
</dbReference>
<feature type="compositionally biased region" description="Polar residues" evidence="1">
    <location>
        <begin position="115"/>
        <end position="130"/>
    </location>
</feature>
<dbReference type="GeneID" id="28768995"/>
<sequence length="143" mass="15352">MSSMQARVLAHQSGSCALMPMRCSPFGISPSPTRCSLLLPCTAPSTTQAAQSMRGAQDGFRHGSGAVQARSCTRPASLKGKASRHSKCIRNAPHNRLHSPRVDCLSGMCRPSAQHQQSVFAPASSSQPWKKTNHMRTKSHEVG</sequence>
<feature type="region of interest" description="Disordered" evidence="1">
    <location>
        <begin position="115"/>
        <end position="143"/>
    </location>
</feature>
<protein>
    <submittedName>
        <fullName evidence="2">Uncharacterized protein</fullName>
    </submittedName>
</protein>
<dbReference type="EMBL" id="KV441557">
    <property type="protein sequence ID" value="OAG01302.1"/>
    <property type="molecule type" value="Genomic_DNA"/>
</dbReference>
<keyword evidence="3" id="KW-1185">Reference proteome</keyword>
<evidence type="ECO:0000313" key="3">
    <source>
        <dbReference type="Proteomes" id="UP000077069"/>
    </source>
</evidence>
<proteinExistence type="predicted"/>
<dbReference type="RefSeq" id="XP_018031667.1">
    <property type="nucleotide sequence ID" value="XM_018185509.1"/>
</dbReference>
<organism evidence="2 3">
    <name type="scientific">Paraphaeosphaeria sporulosa</name>
    <dbReference type="NCBI Taxonomy" id="1460663"/>
    <lineage>
        <taxon>Eukaryota</taxon>
        <taxon>Fungi</taxon>
        <taxon>Dikarya</taxon>
        <taxon>Ascomycota</taxon>
        <taxon>Pezizomycotina</taxon>
        <taxon>Dothideomycetes</taxon>
        <taxon>Pleosporomycetidae</taxon>
        <taxon>Pleosporales</taxon>
        <taxon>Massarineae</taxon>
        <taxon>Didymosphaeriaceae</taxon>
        <taxon>Paraphaeosphaeria</taxon>
    </lineage>
</organism>
<dbReference type="AlphaFoldDB" id="A0A177C336"/>